<evidence type="ECO:0000256" key="2">
    <source>
        <dbReference type="ARBA" id="ARBA00022617"/>
    </source>
</evidence>
<proteinExistence type="predicted"/>
<evidence type="ECO:0000313" key="13">
    <source>
        <dbReference type="Proteomes" id="UP000245506"/>
    </source>
</evidence>
<dbReference type="InterPro" id="IPR051395">
    <property type="entry name" value="Cytochrome_c_Peroxidase/MauG"/>
</dbReference>
<evidence type="ECO:0000313" key="12">
    <source>
        <dbReference type="EMBL" id="PWQ95295.1"/>
    </source>
</evidence>
<dbReference type="AlphaFoldDB" id="A0A317C9C0"/>
<keyword evidence="4" id="KW-0732">Signal</keyword>
<keyword evidence="5" id="KW-0574">Periplasm</keyword>
<dbReference type="PROSITE" id="PS51007">
    <property type="entry name" value="CYTC"/>
    <property type="match status" value="2"/>
</dbReference>
<feature type="binding site" description="covalent" evidence="8">
    <location>
        <position position="93"/>
    </location>
    <ligand>
        <name>heme c</name>
        <dbReference type="ChEBI" id="CHEBI:61717"/>
        <label>1</label>
    </ligand>
</feature>
<feature type="binding site" description="covalent" evidence="8">
    <location>
        <position position="248"/>
    </location>
    <ligand>
        <name>heme c</name>
        <dbReference type="ChEBI" id="CHEBI:61717"/>
        <label>2</label>
    </ligand>
</feature>
<dbReference type="InterPro" id="IPR036909">
    <property type="entry name" value="Cyt_c-like_dom_sf"/>
</dbReference>
<comment type="PTM">
    <text evidence="8">Binds 2 heme groups per subunit.</text>
</comment>
<dbReference type="PIRSF" id="PIRSF000294">
    <property type="entry name" value="Cytochrome-c_peroxidase"/>
    <property type="match status" value="1"/>
</dbReference>
<accession>A0A317C9C0</accession>
<dbReference type="GO" id="GO:0004130">
    <property type="term" value="F:cytochrome-c peroxidase activity"/>
    <property type="evidence" value="ECO:0007669"/>
    <property type="project" value="TreeGrafter"/>
</dbReference>
<dbReference type="PANTHER" id="PTHR30600:SF10">
    <property type="entry name" value="BLL6722 PROTEIN"/>
    <property type="match status" value="1"/>
</dbReference>
<evidence type="ECO:0000256" key="5">
    <source>
        <dbReference type="ARBA" id="ARBA00022764"/>
    </source>
</evidence>
<feature type="binding site" description="axial binding residue" evidence="9">
    <location>
        <position position="252"/>
    </location>
    <ligand>
        <name>heme c</name>
        <dbReference type="ChEBI" id="CHEBI:61717"/>
        <label>2</label>
    </ligand>
    <ligandPart>
        <name>Fe</name>
        <dbReference type="ChEBI" id="CHEBI:18248"/>
    </ligandPart>
</feature>
<keyword evidence="6" id="KW-0560">Oxidoreductase</keyword>
<dbReference type="SUPFAM" id="SSF46626">
    <property type="entry name" value="Cytochrome c"/>
    <property type="match status" value="2"/>
</dbReference>
<dbReference type="InterPro" id="IPR026259">
    <property type="entry name" value="MauG/Cytc_peroxidase"/>
</dbReference>
<dbReference type="GO" id="GO:0020037">
    <property type="term" value="F:heme binding"/>
    <property type="evidence" value="ECO:0007669"/>
    <property type="project" value="InterPro"/>
</dbReference>
<evidence type="ECO:0000259" key="11">
    <source>
        <dbReference type="PROSITE" id="PS51007"/>
    </source>
</evidence>
<feature type="binding site" description="covalent" evidence="8">
    <location>
        <position position="90"/>
    </location>
    <ligand>
        <name>heme c</name>
        <dbReference type="ChEBI" id="CHEBI:61717"/>
        <label>1</label>
    </ligand>
</feature>
<comment type="caution">
    <text evidence="12">The sequence shown here is derived from an EMBL/GenBank/DDBJ whole genome shotgun (WGS) entry which is preliminary data.</text>
</comment>
<feature type="region of interest" description="Disordered" evidence="10">
    <location>
        <begin position="93"/>
        <end position="114"/>
    </location>
</feature>
<protein>
    <recommendedName>
        <fullName evidence="11">Cytochrome c domain-containing protein</fullName>
    </recommendedName>
</protein>
<evidence type="ECO:0000256" key="3">
    <source>
        <dbReference type="ARBA" id="ARBA00022723"/>
    </source>
</evidence>
<keyword evidence="7 9" id="KW-0408">Iron</keyword>
<organism evidence="12 13">
    <name type="scientific">Leucothrix arctica</name>
    <dbReference type="NCBI Taxonomy" id="1481894"/>
    <lineage>
        <taxon>Bacteria</taxon>
        <taxon>Pseudomonadati</taxon>
        <taxon>Pseudomonadota</taxon>
        <taxon>Gammaproteobacteria</taxon>
        <taxon>Thiotrichales</taxon>
        <taxon>Thiotrichaceae</taxon>
        <taxon>Leucothrix</taxon>
    </lineage>
</organism>
<gene>
    <name evidence="12" type="ORF">DKT75_13200</name>
</gene>
<dbReference type="GO" id="GO:0046872">
    <property type="term" value="F:metal ion binding"/>
    <property type="evidence" value="ECO:0007669"/>
    <property type="project" value="UniProtKB-KW"/>
</dbReference>
<evidence type="ECO:0000256" key="10">
    <source>
        <dbReference type="SAM" id="MobiDB-lite"/>
    </source>
</evidence>
<feature type="domain" description="Cytochrome c" evidence="11">
    <location>
        <begin position="233"/>
        <end position="390"/>
    </location>
</feature>
<comment type="cofactor">
    <cofactor evidence="8">
        <name>heme</name>
        <dbReference type="ChEBI" id="CHEBI:30413"/>
    </cofactor>
    <text evidence="8">Binds 2 heme groups.</text>
</comment>
<dbReference type="EMBL" id="QGKL01000035">
    <property type="protein sequence ID" value="PWQ95295.1"/>
    <property type="molecule type" value="Genomic_DNA"/>
</dbReference>
<evidence type="ECO:0000256" key="1">
    <source>
        <dbReference type="ARBA" id="ARBA00004418"/>
    </source>
</evidence>
<dbReference type="Pfam" id="PF03150">
    <property type="entry name" value="CCP_MauG"/>
    <property type="match status" value="1"/>
</dbReference>
<reference evidence="12 13" key="1">
    <citation type="submission" date="2018-05" db="EMBL/GenBank/DDBJ databases">
        <title>Leucothrix arctica sp. nov., isolated from Arctic seawater.</title>
        <authorList>
            <person name="Choi A."/>
            <person name="Baek K."/>
        </authorList>
    </citation>
    <scope>NUCLEOTIDE SEQUENCE [LARGE SCALE GENOMIC DNA]</scope>
    <source>
        <strain evidence="12 13">IMCC9719</strain>
    </source>
</reference>
<dbReference type="GO" id="GO:0042597">
    <property type="term" value="C:periplasmic space"/>
    <property type="evidence" value="ECO:0007669"/>
    <property type="project" value="UniProtKB-SubCell"/>
</dbReference>
<comment type="subcellular location">
    <subcellularLocation>
        <location evidence="1">Periplasm</location>
    </subcellularLocation>
</comment>
<sequence>MKRLWVLFMAAVVLFGNCGLVLANDKSKKDLQLSPQILSSALAHGPWPPSSISNSPIDPSNRVSGNSDAIAFGKQLFSSTALSGDNSTSCASCHSPDQAFTNDSTSESAKSLNHHELDRDTQTLVNVRFNRWFGWDGRNDNLWAQSIRPILHTSEMNLPIEKIRDVASAKDLANQYNALFGAPEPQSSEEILVNIGKALAAYQETLVTGKTPFDTFRDAAAKEDWVTVANYPKAAQRGLALFVGRGRCSFCHQGALFTNGEFHDAGVPYFIRSGVVDKGRHQGIIDLKESPFTLDGKYNDDPNKTGAWAVQKVTQLHSNFGIFRVPSLRNVAKTAPYMHNGSLKTLEDVVQHYNNIDMERLHADGEAVLKPLGLSKDEVSDLVAFLHSLSD</sequence>
<feature type="domain" description="Cytochrome c" evidence="11">
    <location>
        <begin position="68"/>
        <end position="236"/>
    </location>
</feature>
<keyword evidence="13" id="KW-1185">Reference proteome</keyword>
<dbReference type="GO" id="GO:0009055">
    <property type="term" value="F:electron transfer activity"/>
    <property type="evidence" value="ECO:0007669"/>
    <property type="project" value="InterPro"/>
</dbReference>
<dbReference type="Gene3D" id="1.10.760.10">
    <property type="entry name" value="Cytochrome c-like domain"/>
    <property type="match status" value="2"/>
</dbReference>
<evidence type="ECO:0000256" key="4">
    <source>
        <dbReference type="ARBA" id="ARBA00022729"/>
    </source>
</evidence>
<evidence type="ECO:0000256" key="8">
    <source>
        <dbReference type="PIRSR" id="PIRSR000294-1"/>
    </source>
</evidence>
<feature type="binding site" description="covalent" evidence="8">
    <location>
        <position position="251"/>
    </location>
    <ligand>
        <name>heme c</name>
        <dbReference type="ChEBI" id="CHEBI:61717"/>
        <label>2</label>
    </ligand>
</feature>
<feature type="compositionally biased region" description="Polar residues" evidence="10">
    <location>
        <begin position="98"/>
        <end position="111"/>
    </location>
</feature>
<keyword evidence="2 8" id="KW-0349">Heme</keyword>
<evidence type="ECO:0000256" key="9">
    <source>
        <dbReference type="PIRSR" id="PIRSR000294-2"/>
    </source>
</evidence>
<evidence type="ECO:0000256" key="7">
    <source>
        <dbReference type="ARBA" id="ARBA00023004"/>
    </source>
</evidence>
<keyword evidence="3 9" id="KW-0479">Metal-binding</keyword>
<feature type="binding site" description="axial binding residue" evidence="9">
    <location>
        <position position="94"/>
    </location>
    <ligand>
        <name>heme c</name>
        <dbReference type="ChEBI" id="CHEBI:61717"/>
        <label>1</label>
    </ligand>
    <ligandPart>
        <name>Fe</name>
        <dbReference type="ChEBI" id="CHEBI:18248"/>
    </ligandPart>
</feature>
<evidence type="ECO:0000256" key="6">
    <source>
        <dbReference type="ARBA" id="ARBA00023002"/>
    </source>
</evidence>
<name>A0A317C9C0_9GAMM</name>
<dbReference type="InterPro" id="IPR009056">
    <property type="entry name" value="Cyt_c-like_dom"/>
</dbReference>
<dbReference type="Proteomes" id="UP000245506">
    <property type="component" value="Unassembled WGS sequence"/>
</dbReference>
<dbReference type="InterPro" id="IPR004852">
    <property type="entry name" value="Di-haem_cyt_c_peroxidsae"/>
</dbReference>
<dbReference type="PANTHER" id="PTHR30600">
    <property type="entry name" value="CYTOCHROME C PEROXIDASE-RELATED"/>
    <property type="match status" value="1"/>
</dbReference>